<evidence type="ECO:0000313" key="2">
    <source>
        <dbReference type="EMBL" id="KAJ0409401.1"/>
    </source>
</evidence>
<sequence length="2175" mass="242422">MLRILETITDEELHFVSQGIVEALGPDTTVSKTTALAVLVAWTTYPRFIPFLLACTASHDGAGELWDALKHIVNDESMCDQCANMVLTLVANVLQYSQALYSEQAVTELLSSLIELSAFTHGVSVAPKIQLVYAILNLLEDSGCAIETEAKTYAAIVETSLQVNDDALFSLGDILDGPEQFDMQALLKEAQPASMLYVLPCFLVEASRRNDLDRGVAMLSCLGEILSTAAADLPAMYGSVLNLLFRHYGQCRRDPIIPCQMVVLHVIMCHRGNSADDHHLSSHRERTRLSLQVLQFLTHATGLLAGDDPERSTDDTAILKTVDFVKELVYALDARAEVLEAAVGVLAHLAKSDCLHRMLLRMRELPTAAVFIEDPYSLLSAFSPSTHTGVLHRQCRFLERLVACGESRLLVASKRGALLCFSKALGVPDDSIRASAANGLALVSTTIGSDRLPIEARQQLSQAIHFIFEHDDCRLLKECHAALHDCARALQDEASRRHIKLIVALAEVFENVTSSKGIAPMQAVIGSRLTELPKTLVKLLSLDAIHTDAFAPDKPWPRLHLVRVLRRLVKDAQVAAQFRDHNLAHMSEPFDLLIQQLHPLRVAAVTRNKAGDAYVLELLRVLIRLTEDPQVCDVITSRADALDILFFYFRSPTFSHSLHLVWVIVQNLATNAVHVIDLVERLTTPQRVLVLTNEVKWDDDTCALAATIVQAALALALGHAGVHSLLLKYIPAFSAMLLSEAVRHWDSGVLERLTLVLAHIIGACSRQLDVFTQVLALIERILYLCELYGEVAAPTEARHERGSLEWTNGMRTAVERLISALCDLLLLFHEDEARRTVFPGYALTLRLRPRVAPRAVAIARRRGTEKRRLGTTAWRLTLRCKRTGVFCEGFSPETDEMLDQVLRILTAACTFRVFREAKRSRSGTVVACGNCVVYVANFFFHLSQTVSGRFMFMNPRAIEFWKRLVPTMDKFSLLKLAQALDECVLSKDQVGSFLTSGALSLLVAATLKVVKDAAKSVQGDATGVSWQRVPPSQSAAVAFDAFLQFVIGAAVLTERSQFLQSTYFLVHTGAKNGISVAGVVVAAIVFSKGSAPYLPLACKVLSRFLCVFTLHEAAEFLRSCPVQIARGLGWLIDEKDVMEALLTTIKHTEPEALMKSRILVRVVHSTLLRTAILGLIDKGVPEVLHHNSLKLMAAHMERLLACSQTADVSSPILGSRAEDSTPPNARQPRGNAAVFKPVERLAAGIHAVGGAANLLFTNTIAGLDDDDEAQKGTADLAACVRALRAVVEETAVFTSDNYKKVFKRFEENNDDLELVAAMESCSQAILFVQGLFYASEIIREAVFSAIWDDYDRGADHPVVNPTSRALCDEASEAVGVFLMTVERILEWIAISLQNSEMDSLYFGHKLQNLLKLASELLLLPLEILDSDESTDRDAEMADVGSVSSQALVSRGPVRTHRLVDDYPVYLQFRCLELRSWLWSVLGFLPYLCVRHEDKFRIVQFRQTANDRAPHGSWYGGMFREYSCSFEAVNAGHDHVKTSYRELPHAVDVEIWMYLPFWYRDVLISQAKVPLLSIAIGLDEFDFQFYPLSSRGVRSYQPDVVATLKMTLSDREGAREDTAIEAIASEFPAYSTAGSRVLRRFLRKISSRVYSWVSSLGGQVASAVKMDRFLPSSPSNDRNMVGVLGVAQTATPASPSIRDSILECVRKIKQELEDAILPDKLLGSYEKHNAAEQCALLMTQLDEATPRFVDALTRSFETRNRQVWADTSTALDAIRRERVPEWHSFERMLAPTTLNHFLIQPMERLQFYCAVHQYLDSQLTSKDGANITAADPKFPNLDGDFNELEALRVRRLLKYHAMDPFDAAARLKRLYQDARSLPAALYREGITATVVHWSLWLLLSLTIWRISIAKDAVRDSIKSFALWIGLALFSIRRIASEIPTFREVRRVDSINLTTFPYCIRNYMAIGSVIWEGFQLNTTSFSVWKQSYKPKQLAALTTIDLQDLGLGFVQVNVFMAMQVASLLGLGAWFFCLKASNKFKSLQWLNYFLTFLLPNLLGGMLFMFLSKQFYLSAACYRNGDDVVLRANEAIHCWTPEHRRYALQGMFGMSIFVPVAVLAYGSYQVFFPEVNLDVQTSPVLNVNSQIVKAAMMGALTFFMNQVVRVVDTDHWFEHGRDVQ</sequence>
<name>A0AAD5QF49_PYTIN</name>
<evidence type="ECO:0000313" key="3">
    <source>
        <dbReference type="Proteomes" id="UP001209570"/>
    </source>
</evidence>
<feature type="transmembrane region" description="Helical" evidence="1">
    <location>
        <begin position="2009"/>
        <end position="2029"/>
    </location>
</feature>
<organism evidence="2 3">
    <name type="scientific">Pythium insidiosum</name>
    <name type="common">Pythiosis disease agent</name>
    <dbReference type="NCBI Taxonomy" id="114742"/>
    <lineage>
        <taxon>Eukaryota</taxon>
        <taxon>Sar</taxon>
        <taxon>Stramenopiles</taxon>
        <taxon>Oomycota</taxon>
        <taxon>Peronosporomycetes</taxon>
        <taxon>Pythiales</taxon>
        <taxon>Pythiaceae</taxon>
        <taxon>Pythium</taxon>
    </lineage>
</organism>
<keyword evidence="1" id="KW-0812">Transmembrane</keyword>
<reference evidence="2" key="1">
    <citation type="submission" date="2021-12" db="EMBL/GenBank/DDBJ databases">
        <title>Prjna785345.</title>
        <authorList>
            <person name="Rujirawat T."/>
            <person name="Krajaejun T."/>
        </authorList>
    </citation>
    <scope>NUCLEOTIDE SEQUENCE</scope>
    <source>
        <strain evidence="2">Pi057C3</strain>
    </source>
</reference>
<dbReference type="InterPro" id="IPR016024">
    <property type="entry name" value="ARM-type_fold"/>
</dbReference>
<dbReference type="EMBL" id="JAKCXM010000004">
    <property type="protein sequence ID" value="KAJ0409401.1"/>
    <property type="molecule type" value="Genomic_DNA"/>
</dbReference>
<keyword evidence="1" id="KW-1133">Transmembrane helix</keyword>
<evidence type="ECO:0000256" key="1">
    <source>
        <dbReference type="SAM" id="Phobius"/>
    </source>
</evidence>
<gene>
    <name evidence="2" type="ORF">P43SY_002291</name>
</gene>
<keyword evidence="3" id="KW-1185">Reference proteome</keyword>
<feature type="transmembrane region" description="Helical" evidence="1">
    <location>
        <begin position="2097"/>
        <end position="2117"/>
    </location>
</feature>
<protein>
    <submittedName>
        <fullName evidence="2">Uncharacterized protein</fullName>
    </submittedName>
</protein>
<comment type="caution">
    <text evidence="2">The sequence shown here is derived from an EMBL/GenBank/DDBJ whole genome shotgun (WGS) entry which is preliminary data.</text>
</comment>
<proteinExistence type="predicted"/>
<dbReference type="Proteomes" id="UP001209570">
    <property type="component" value="Unassembled WGS sequence"/>
</dbReference>
<dbReference type="SUPFAM" id="SSF48371">
    <property type="entry name" value="ARM repeat"/>
    <property type="match status" value="1"/>
</dbReference>
<feature type="transmembrane region" description="Helical" evidence="1">
    <location>
        <begin position="2041"/>
        <end position="2062"/>
    </location>
</feature>
<accession>A0AAD5QF49</accession>
<keyword evidence="1" id="KW-0472">Membrane</keyword>